<dbReference type="Pfam" id="PF07714">
    <property type="entry name" value="PK_Tyr_Ser-Thr"/>
    <property type="match status" value="2"/>
</dbReference>
<dbReference type="Proteomes" id="UP000326759">
    <property type="component" value="Unassembled WGS sequence"/>
</dbReference>
<dbReference type="AlphaFoldDB" id="A0A5N5SZI9"/>
<dbReference type="OrthoDB" id="4062651at2759"/>
<protein>
    <submittedName>
        <fullName evidence="5">Tyrosine-protein kinase Drl</fullName>
    </submittedName>
</protein>
<dbReference type="GO" id="GO:0007169">
    <property type="term" value="P:cell surface receptor protein tyrosine kinase signaling pathway"/>
    <property type="evidence" value="ECO:0007669"/>
    <property type="project" value="TreeGrafter"/>
</dbReference>
<dbReference type="SMART" id="SM00219">
    <property type="entry name" value="TyrKc"/>
    <property type="match status" value="1"/>
</dbReference>
<dbReference type="GO" id="GO:0043235">
    <property type="term" value="C:receptor complex"/>
    <property type="evidence" value="ECO:0007669"/>
    <property type="project" value="TreeGrafter"/>
</dbReference>
<dbReference type="Gene3D" id="2.60.40.2170">
    <property type="entry name" value="Wnt, WIF domain"/>
    <property type="match status" value="1"/>
</dbReference>
<dbReference type="InterPro" id="IPR003306">
    <property type="entry name" value="WIF"/>
</dbReference>
<feature type="domain" description="WIF" evidence="4">
    <location>
        <begin position="1"/>
        <end position="130"/>
    </location>
</feature>
<dbReference type="InterPro" id="IPR038677">
    <property type="entry name" value="WIF_sf"/>
</dbReference>
<dbReference type="SUPFAM" id="SSF56112">
    <property type="entry name" value="Protein kinase-like (PK-like)"/>
    <property type="match status" value="1"/>
</dbReference>
<evidence type="ECO:0000256" key="3">
    <source>
        <dbReference type="SAM" id="Phobius"/>
    </source>
</evidence>
<dbReference type="InterPro" id="IPR020635">
    <property type="entry name" value="Tyr_kinase_cat_dom"/>
</dbReference>
<gene>
    <name evidence="5" type="primary">drl_0</name>
    <name evidence="5" type="ORF">Anas_07571</name>
</gene>
<keyword evidence="5" id="KW-0418">Kinase</keyword>
<dbReference type="Gene3D" id="1.10.510.10">
    <property type="entry name" value="Transferase(Phosphotransferase) domain 1"/>
    <property type="match status" value="1"/>
</dbReference>
<evidence type="ECO:0000256" key="1">
    <source>
        <dbReference type="ARBA" id="ARBA00022729"/>
    </source>
</evidence>
<dbReference type="GO" id="GO:0005886">
    <property type="term" value="C:plasma membrane"/>
    <property type="evidence" value="ECO:0007669"/>
    <property type="project" value="TreeGrafter"/>
</dbReference>
<reference evidence="5 6" key="1">
    <citation type="journal article" date="2019" name="PLoS Biol.">
        <title>Sex chromosomes control vertical transmission of feminizing Wolbachia symbionts in an isopod.</title>
        <authorList>
            <person name="Becking T."/>
            <person name="Chebbi M.A."/>
            <person name="Giraud I."/>
            <person name="Moumen B."/>
            <person name="Laverre T."/>
            <person name="Caubet Y."/>
            <person name="Peccoud J."/>
            <person name="Gilbert C."/>
            <person name="Cordaux R."/>
        </authorList>
    </citation>
    <scope>NUCLEOTIDE SEQUENCE [LARGE SCALE GENOMIC DNA]</scope>
    <source>
        <strain evidence="5">ANa2</strain>
        <tissue evidence="5">Whole body excluding digestive tract and cuticle</tissue>
    </source>
</reference>
<keyword evidence="1" id="KW-0732">Signal</keyword>
<dbReference type="GO" id="GO:0004714">
    <property type="term" value="F:transmembrane receptor protein tyrosine kinase activity"/>
    <property type="evidence" value="ECO:0007669"/>
    <property type="project" value="TreeGrafter"/>
</dbReference>
<dbReference type="Pfam" id="PF02019">
    <property type="entry name" value="WIF"/>
    <property type="match status" value="1"/>
</dbReference>
<dbReference type="PROSITE" id="PS50814">
    <property type="entry name" value="WIF"/>
    <property type="match status" value="1"/>
</dbReference>
<keyword evidence="6" id="KW-1185">Reference proteome</keyword>
<dbReference type="Gene3D" id="3.30.200.20">
    <property type="entry name" value="Phosphorylase Kinase, domain 1"/>
    <property type="match status" value="1"/>
</dbReference>
<evidence type="ECO:0000256" key="2">
    <source>
        <dbReference type="ARBA" id="ARBA00023180"/>
    </source>
</evidence>
<comment type="caution">
    <text evidence="5">The sequence shown here is derived from an EMBL/GenBank/DDBJ whole genome shotgun (WGS) entry which is preliminary data.</text>
</comment>
<evidence type="ECO:0000313" key="6">
    <source>
        <dbReference type="Proteomes" id="UP000326759"/>
    </source>
</evidence>
<dbReference type="PANTHER" id="PTHR24416">
    <property type="entry name" value="TYROSINE-PROTEIN KINASE RECEPTOR"/>
    <property type="match status" value="1"/>
</dbReference>
<keyword evidence="3" id="KW-0812">Transmembrane</keyword>
<keyword evidence="3" id="KW-0472">Membrane</keyword>
<feature type="transmembrane region" description="Helical" evidence="3">
    <location>
        <begin position="166"/>
        <end position="190"/>
    </location>
</feature>
<dbReference type="EMBL" id="SEYY01017502">
    <property type="protein sequence ID" value="KAB7499641.1"/>
    <property type="molecule type" value="Genomic_DNA"/>
</dbReference>
<proteinExistence type="predicted"/>
<keyword evidence="3" id="KW-1133">Transmembrane helix</keyword>
<keyword evidence="2" id="KW-0325">Glycoprotein</keyword>
<evidence type="ECO:0000313" key="5">
    <source>
        <dbReference type="EMBL" id="KAB7499641.1"/>
    </source>
</evidence>
<dbReference type="InterPro" id="IPR001245">
    <property type="entry name" value="Ser-Thr/Tyr_kinase_cat_dom"/>
</dbReference>
<evidence type="ECO:0000259" key="4">
    <source>
        <dbReference type="PROSITE" id="PS50814"/>
    </source>
</evidence>
<organism evidence="5 6">
    <name type="scientific">Armadillidium nasatum</name>
    <dbReference type="NCBI Taxonomy" id="96803"/>
    <lineage>
        <taxon>Eukaryota</taxon>
        <taxon>Metazoa</taxon>
        <taxon>Ecdysozoa</taxon>
        <taxon>Arthropoda</taxon>
        <taxon>Crustacea</taxon>
        <taxon>Multicrustacea</taxon>
        <taxon>Malacostraca</taxon>
        <taxon>Eumalacostraca</taxon>
        <taxon>Peracarida</taxon>
        <taxon>Isopoda</taxon>
        <taxon>Oniscidea</taxon>
        <taxon>Crinocheta</taxon>
        <taxon>Armadillidiidae</taxon>
        <taxon>Armadillidium</taxon>
    </lineage>
</organism>
<dbReference type="SMART" id="SM00469">
    <property type="entry name" value="WIF"/>
    <property type="match status" value="1"/>
</dbReference>
<accession>A0A5N5SZI9</accession>
<keyword evidence="5" id="KW-0808">Transferase</keyword>
<dbReference type="InterPro" id="IPR011009">
    <property type="entry name" value="Kinase-like_dom_sf"/>
</dbReference>
<sequence>MKLAGLNAELYYIREGVVNDYAMRFSVKIPPEIHSIYFRWESLTKKPVLYNMAVWVNETSITDGLNPITEPTLNISLSGTIPKKTETFELNLPCTGLINGEVEVILNLNVTSSRANQPPTVLYFNRRKICLKGIAAEKLLPPKSLQEREKMQISLEEKKEQGGLPLFVYILFGIASLGLVIAIITAVACWKAFQKTRKYPFSAIHQPVFIASTTNERKSTATLHKSSTSQIDNVYTSPSGLYTGPSALYTGPSGTYTMPTAMTGNSYASVYKFPFQSADLTGSAPVCKCTDSSCSGIYESSCYSNSKSESYFSSRDSREEEKYPLKCKFDKCCEKPEGNWVDVSKLRETFRKLQMDRERVRLTEILQEGRVGRVYKGWLQREHPELDQQVLIKTLREGSSSSEVESLCREGTLLSGLRHQNLLSLVGMSFVSNSPPFLIFPDPQGRNFKQYWSLGVFLWEASTLAERPYSGISTYSISSFLEEGHRLSQSPTCPDEIYRVMSACWNAKFKLRPSAQQVADFLSAFKENLTAFV</sequence>
<name>A0A5N5SZI9_9CRUS</name>
<dbReference type="PANTHER" id="PTHR24416:SF611">
    <property type="entry name" value="TYROSINE-PROTEIN KINASE TRANSMEMBRANE RECEPTOR ROR"/>
    <property type="match status" value="1"/>
</dbReference>
<dbReference type="InterPro" id="IPR050122">
    <property type="entry name" value="RTK"/>
</dbReference>